<sequence>MMARARQLMTFGVLGMMALPGMAAENAPQVREWSWAGDTGPENWSTINPNYETCGTGSNQSPVELGQALSVSELPTPKIDYAQPLLIVRRESTGLVVEGPADNTVTLDGHTYALTRIEFHAPAQHSVDGQRSAMEIDFIHTDETDHSLVMAVLVEPGSASSVIDRIWSRVPGVDRSMTLTGEMLPSQLLPGQRDGWTYNGSLTTPPCTEGVRWWVMKMPIQASRDQIKRYRQWFDADMARPVQPLNARYVLEQE</sequence>
<dbReference type="Pfam" id="PF00194">
    <property type="entry name" value="Carb_anhydrase"/>
    <property type="match status" value="1"/>
</dbReference>
<dbReference type="SMART" id="SM01057">
    <property type="entry name" value="Carb_anhydrase"/>
    <property type="match status" value="1"/>
</dbReference>
<feature type="signal peptide" evidence="7">
    <location>
        <begin position="1"/>
        <end position="23"/>
    </location>
</feature>
<gene>
    <name evidence="9" type="ORF">FY550_08035</name>
</gene>
<dbReference type="RefSeq" id="WP_149054464.1">
    <property type="nucleotide sequence ID" value="NZ_CP043420.1"/>
</dbReference>
<name>A0A5C0ZX16_9GAMM</name>
<keyword evidence="3" id="KW-0479">Metal-binding</keyword>
<evidence type="ECO:0000256" key="7">
    <source>
        <dbReference type="SAM" id="SignalP"/>
    </source>
</evidence>
<dbReference type="InterPro" id="IPR023561">
    <property type="entry name" value="Carbonic_anhydrase_a-class"/>
</dbReference>
<evidence type="ECO:0000256" key="1">
    <source>
        <dbReference type="ARBA" id="ARBA00010718"/>
    </source>
</evidence>
<keyword evidence="5" id="KW-0456">Lyase</keyword>
<dbReference type="PANTHER" id="PTHR18952">
    <property type="entry name" value="CARBONIC ANHYDRASE"/>
    <property type="match status" value="1"/>
</dbReference>
<comment type="similarity">
    <text evidence="1">Belongs to the alpha-carbonic anhydrase family.</text>
</comment>
<dbReference type="GO" id="GO:0004089">
    <property type="term" value="F:carbonate dehydratase activity"/>
    <property type="evidence" value="ECO:0007669"/>
    <property type="project" value="UniProtKB-EC"/>
</dbReference>
<feature type="domain" description="Alpha-carbonic anhydrase" evidence="8">
    <location>
        <begin position="31"/>
        <end position="254"/>
    </location>
</feature>
<proteinExistence type="inferred from homology"/>
<dbReference type="PROSITE" id="PS51144">
    <property type="entry name" value="ALPHA_CA_2"/>
    <property type="match status" value="1"/>
</dbReference>
<protein>
    <recommendedName>
        <fullName evidence="2">carbonic anhydrase</fullName>
        <ecNumber evidence="2">4.2.1.1</ecNumber>
    </recommendedName>
</protein>
<evidence type="ECO:0000256" key="4">
    <source>
        <dbReference type="ARBA" id="ARBA00022833"/>
    </source>
</evidence>
<keyword evidence="7" id="KW-0732">Signal</keyword>
<dbReference type="KEGG" id="kuy:FY550_08035"/>
<evidence type="ECO:0000259" key="8">
    <source>
        <dbReference type="PROSITE" id="PS51144"/>
    </source>
</evidence>
<dbReference type="InterPro" id="IPR001148">
    <property type="entry name" value="CA_dom"/>
</dbReference>
<evidence type="ECO:0000256" key="2">
    <source>
        <dbReference type="ARBA" id="ARBA00012925"/>
    </source>
</evidence>
<dbReference type="InterPro" id="IPR036398">
    <property type="entry name" value="CA_dom_sf"/>
</dbReference>
<dbReference type="EC" id="4.2.1.1" evidence="2"/>
<dbReference type="CDD" id="cd03124">
    <property type="entry name" value="alpha_CA_prokaryotic_like"/>
    <property type="match status" value="1"/>
</dbReference>
<evidence type="ECO:0000313" key="9">
    <source>
        <dbReference type="EMBL" id="QEL11082.1"/>
    </source>
</evidence>
<evidence type="ECO:0000256" key="5">
    <source>
        <dbReference type="ARBA" id="ARBA00023239"/>
    </source>
</evidence>
<reference evidence="9 10" key="1">
    <citation type="submission" date="2019-08" db="EMBL/GenBank/DDBJ databases">
        <title>Complete genome sequence of Kushneria sp. YCWA18, a halophilic phosphate-solubilizing bacterium isolated from Daqiao saltern in China.</title>
        <authorList>
            <person name="Du G.-X."/>
            <person name="Qu L.-Y."/>
        </authorList>
    </citation>
    <scope>NUCLEOTIDE SEQUENCE [LARGE SCALE GENOMIC DNA]</scope>
    <source>
        <strain evidence="9 10">YCWA18</strain>
    </source>
</reference>
<evidence type="ECO:0000256" key="3">
    <source>
        <dbReference type="ARBA" id="ARBA00022723"/>
    </source>
</evidence>
<organism evidence="9 10">
    <name type="scientific">Kushneria phosphatilytica</name>
    <dbReference type="NCBI Taxonomy" id="657387"/>
    <lineage>
        <taxon>Bacteria</taxon>
        <taxon>Pseudomonadati</taxon>
        <taxon>Pseudomonadota</taxon>
        <taxon>Gammaproteobacteria</taxon>
        <taxon>Oceanospirillales</taxon>
        <taxon>Halomonadaceae</taxon>
        <taxon>Kushneria</taxon>
    </lineage>
</organism>
<evidence type="ECO:0000256" key="6">
    <source>
        <dbReference type="ARBA" id="ARBA00048348"/>
    </source>
</evidence>
<evidence type="ECO:0000313" key="10">
    <source>
        <dbReference type="Proteomes" id="UP000322553"/>
    </source>
</evidence>
<dbReference type="AlphaFoldDB" id="A0A5C0ZX16"/>
<dbReference type="GO" id="GO:0008270">
    <property type="term" value="F:zinc ion binding"/>
    <property type="evidence" value="ECO:0007669"/>
    <property type="project" value="InterPro"/>
</dbReference>
<keyword evidence="4" id="KW-0862">Zinc</keyword>
<dbReference type="Gene3D" id="3.10.200.10">
    <property type="entry name" value="Alpha carbonic anhydrase"/>
    <property type="match status" value="1"/>
</dbReference>
<dbReference type="PANTHER" id="PTHR18952:SF265">
    <property type="entry name" value="CARBONIC ANHYDRASE"/>
    <property type="match status" value="1"/>
</dbReference>
<accession>A0A5C0ZX16</accession>
<feature type="chain" id="PRO_5022677122" description="carbonic anhydrase" evidence="7">
    <location>
        <begin position="24"/>
        <end position="254"/>
    </location>
</feature>
<dbReference type="SUPFAM" id="SSF51069">
    <property type="entry name" value="Carbonic anhydrase"/>
    <property type="match status" value="1"/>
</dbReference>
<keyword evidence="10" id="KW-1185">Reference proteome</keyword>
<comment type="catalytic activity">
    <reaction evidence="6">
        <text>hydrogencarbonate + H(+) = CO2 + H2O</text>
        <dbReference type="Rhea" id="RHEA:10748"/>
        <dbReference type="ChEBI" id="CHEBI:15377"/>
        <dbReference type="ChEBI" id="CHEBI:15378"/>
        <dbReference type="ChEBI" id="CHEBI:16526"/>
        <dbReference type="ChEBI" id="CHEBI:17544"/>
        <dbReference type="EC" id="4.2.1.1"/>
    </reaction>
</comment>
<dbReference type="InterPro" id="IPR041891">
    <property type="entry name" value="Alpha_CA_prokaryot-like"/>
</dbReference>
<dbReference type="EMBL" id="CP043420">
    <property type="protein sequence ID" value="QEL11082.1"/>
    <property type="molecule type" value="Genomic_DNA"/>
</dbReference>
<dbReference type="Proteomes" id="UP000322553">
    <property type="component" value="Chromosome"/>
</dbReference>